<reference evidence="1 2" key="1">
    <citation type="submission" date="2018-06" db="EMBL/GenBank/DDBJ databases">
        <authorList>
            <consortium name="Pathogen Informatics"/>
            <person name="Doyle S."/>
        </authorList>
    </citation>
    <scope>NUCLEOTIDE SEQUENCE [LARGE SCALE GENOMIC DNA]</scope>
    <source>
        <strain evidence="1 2">NCTC10786</strain>
    </source>
</reference>
<sequence length="30" mass="3294">MTQRLVIIGNGMAATRLVEALLAQARRPSR</sequence>
<accession>A0A2X2WKH5</accession>
<gene>
    <name evidence="1" type="ORF">NCTC10786_05140</name>
</gene>
<dbReference type="Proteomes" id="UP000251584">
    <property type="component" value="Unassembled WGS sequence"/>
</dbReference>
<name>A0A2X2WKH5_CITKO</name>
<evidence type="ECO:0000313" key="2">
    <source>
        <dbReference type="Proteomes" id="UP000251584"/>
    </source>
</evidence>
<proteinExistence type="predicted"/>
<evidence type="ECO:0000313" key="1">
    <source>
        <dbReference type="EMBL" id="SQB40047.1"/>
    </source>
</evidence>
<dbReference type="EMBL" id="UAVY01000008">
    <property type="protein sequence ID" value="SQB40047.1"/>
    <property type="molecule type" value="Genomic_DNA"/>
</dbReference>
<organism evidence="1 2">
    <name type="scientific">Citrobacter koseri</name>
    <name type="common">Citrobacter diversus</name>
    <dbReference type="NCBI Taxonomy" id="545"/>
    <lineage>
        <taxon>Bacteria</taxon>
        <taxon>Pseudomonadati</taxon>
        <taxon>Pseudomonadota</taxon>
        <taxon>Gammaproteobacteria</taxon>
        <taxon>Enterobacterales</taxon>
        <taxon>Enterobacteriaceae</taxon>
        <taxon>Citrobacter</taxon>
    </lineage>
</organism>
<dbReference type="AlphaFoldDB" id="A0A2X2WKH5"/>
<protein>
    <recommendedName>
        <fullName evidence="3">Nitrite reductase [NAD(P)H] large subunit</fullName>
    </recommendedName>
</protein>
<evidence type="ECO:0008006" key="3">
    <source>
        <dbReference type="Google" id="ProtNLM"/>
    </source>
</evidence>